<evidence type="ECO:0000313" key="2">
    <source>
        <dbReference type="Proteomes" id="UP000814128"/>
    </source>
</evidence>
<protein>
    <submittedName>
        <fullName evidence="1">PINIT domain-containing protein</fullName>
    </submittedName>
</protein>
<dbReference type="EMBL" id="MU273537">
    <property type="protein sequence ID" value="KAI0032729.1"/>
    <property type="molecule type" value="Genomic_DNA"/>
</dbReference>
<evidence type="ECO:0000313" key="1">
    <source>
        <dbReference type="EMBL" id="KAI0032729.1"/>
    </source>
</evidence>
<reference evidence="1" key="2">
    <citation type="journal article" date="2022" name="New Phytol.">
        <title>Evolutionary transition to the ectomycorrhizal habit in the genomes of a hyperdiverse lineage of mushroom-forming fungi.</title>
        <authorList>
            <person name="Looney B."/>
            <person name="Miyauchi S."/>
            <person name="Morin E."/>
            <person name="Drula E."/>
            <person name="Courty P.E."/>
            <person name="Kohler A."/>
            <person name="Kuo A."/>
            <person name="LaButti K."/>
            <person name="Pangilinan J."/>
            <person name="Lipzen A."/>
            <person name="Riley R."/>
            <person name="Andreopoulos W."/>
            <person name="He G."/>
            <person name="Johnson J."/>
            <person name="Nolan M."/>
            <person name="Tritt A."/>
            <person name="Barry K.W."/>
            <person name="Grigoriev I.V."/>
            <person name="Nagy L.G."/>
            <person name="Hibbett D."/>
            <person name="Henrissat B."/>
            <person name="Matheny P.B."/>
            <person name="Labbe J."/>
            <person name="Martin F.M."/>
        </authorList>
    </citation>
    <scope>NUCLEOTIDE SEQUENCE</scope>
    <source>
        <strain evidence="1">EC-137</strain>
    </source>
</reference>
<accession>A0ACB8QLU0</accession>
<proteinExistence type="predicted"/>
<gene>
    <name evidence="1" type="ORF">K488DRAFT_78299</name>
</gene>
<comment type="caution">
    <text evidence="1">The sequence shown here is derived from an EMBL/GenBank/DDBJ whole genome shotgun (WGS) entry which is preliminary data.</text>
</comment>
<keyword evidence="2" id="KW-1185">Reference proteome</keyword>
<sequence>MSGSDPYRDFEELKRIIRSNTVDRLKTIITGFTSECGVGIGKNGRKQELVDRLVDAMTHWKFSGSLEKFEMARGIVYQVRATGSGSARPTAPRYPHTPAFPTSSASGLPPRPPAASTSSISMFTVLPRTLVSQQLFSLPPKVVPFLLKRAGGVANRGVFRCAFIHAMYALRWSTLPIESQGPQDRRQQSLNFTLNADHADKLQLPNQQYQLRLYCTSSSFFSFGTNSYRFNGQPCPVEFPPTCEIRVNNVQVSASTKGLKKKPGTAPPPDLGTYAQMKAGVPNRVDLVYVNSQQSSNQQPAPPKKYYLVVMLVQFTSTEQLIDRLRKGKYVSAESIRAERCKKAAEEDDDIISGPSKISLKCPLSYVRISIPCRSSQCVHPSCFDALSWYSLNEQTTTWSCPICEKIILHEELIIDGVFDEILKATSEDTEDVMVEADGEWHTSDGEYASALWKATHPPVLPPIAPPAPTSAPSTDSPASSTTVVNDATVSKTDISSEVPEVEVFVLDSDDDDEGQVKRQLSPSGQPSSSLGSLGGSYPPDSQQVIDLTLDSDEEATPPPPTATGKRAAPDDDYGAGLKRARIEEPFSERMNDPAYRLPPPTSQLPSPMSPFSAFVGSGPLRYGSGSSLSSSSPQPGSGPLPPPAGLFTPSSYHPRYPGHKDWP</sequence>
<dbReference type="Proteomes" id="UP000814128">
    <property type="component" value="Unassembled WGS sequence"/>
</dbReference>
<reference evidence="1" key="1">
    <citation type="submission" date="2021-02" db="EMBL/GenBank/DDBJ databases">
        <authorList>
            <consortium name="DOE Joint Genome Institute"/>
            <person name="Ahrendt S."/>
            <person name="Looney B.P."/>
            <person name="Miyauchi S."/>
            <person name="Morin E."/>
            <person name="Drula E."/>
            <person name="Courty P.E."/>
            <person name="Chicoki N."/>
            <person name="Fauchery L."/>
            <person name="Kohler A."/>
            <person name="Kuo A."/>
            <person name="Labutti K."/>
            <person name="Pangilinan J."/>
            <person name="Lipzen A."/>
            <person name="Riley R."/>
            <person name="Andreopoulos W."/>
            <person name="He G."/>
            <person name="Johnson J."/>
            <person name="Barry K.W."/>
            <person name="Grigoriev I.V."/>
            <person name="Nagy L."/>
            <person name="Hibbett D."/>
            <person name="Henrissat B."/>
            <person name="Matheny P.B."/>
            <person name="Labbe J."/>
            <person name="Martin F."/>
        </authorList>
    </citation>
    <scope>NUCLEOTIDE SEQUENCE</scope>
    <source>
        <strain evidence="1">EC-137</strain>
    </source>
</reference>
<name>A0ACB8QLU0_9AGAM</name>
<organism evidence="1 2">
    <name type="scientific">Vararia minispora EC-137</name>
    <dbReference type="NCBI Taxonomy" id="1314806"/>
    <lineage>
        <taxon>Eukaryota</taxon>
        <taxon>Fungi</taxon>
        <taxon>Dikarya</taxon>
        <taxon>Basidiomycota</taxon>
        <taxon>Agaricomycotina</taxon>
        <taxon>Agaricomycetes</taxon>
        <taxon>Russulales</taxon>
        <taxon>Lachnocladiaceae</taxon>
        <taxon>Vararia</taxon>
    </lineage>
</organism>